<reference evidence="1" key="1">
    <citation type="submission" date="2016-10" db="EMBL/GenBank/DDBJ databases">
        <authorList>
            <person name="de Groot N.N."/>
        </authorList>
    </citation>
    <scope>NUCLEOTIDE SEQUENCE</scope>
</reference>
<organism evidence="1">
    <name type="scientific">hydrothermal vent metagenome</name>
    <dbReference type="NCBI Taxonomy" id="652676"/>
    <lineage>
        <taxon>unclassified sequences</taxon>
        <taxon>metagenomes</taxon>
        <taxon>ecological metagenomes</taxon>
    </lineage>
</organism>
<protein>
    <submittedName>
        <fullName evidence="1">Uncharacterized protein</fullName>
    </submittedName>
</protein>
<accession>A0A1W1CDJ7</accession>
<proteinExistence type="predicted"/>
<gene>
    <name evidence="1" type="ORF">MNB_SV-12-2048</name>
</gene>
<dbReference type="AlphaFoldDB" id="A0A1W1CDJ7"/>
<evidence type="ECO:0000313" key="1">
    <source>
        <dbReference type="EMBL" id="SFV63817.1"/>
    </source>
</evidence>
<sequence>MRIHNNINIVNIAIEYGCKTVRDLADFLRVYNPEIIFNDKAKELVYISAFR</sequence>
<dbReference type="EMBL" id="FPHE01000128">
    <property type="protein sequence ID" value="SFV63817.1"/>
    <property type="molecule type" value="Genomic_DNA"/>
</dbReference>
<name>A0A1W1CDJ7_9ZZZZ</name>